<keyword evidence="2" id="KW-0378">Hydrolase</keyword>
<dbReference type="GO" id="GO:0034485">
    <property type="term" value="F:phosphatidylinositol-3,4,5-trisphosphate 5-phosphatase activity"/>
    <property type="evidence" value="ECO:0007669"/>
    <property type="project" value="TreeGrafter"/>
</dbReference>
<evidence type="ECO:0000256" key="1">
    <source>
        <dbReference type="ARBA" id="ARBA00010768"/>
    </source>
</evidence>
<dbReference type="SMART" id="SM00128">
    <property type="entry name" value="IPPc"/>
    <property type="match status" value="1"/>
</dbReference>
<dbReference type="SUPFAM" id="SSF56219">
    <property type="entry name" value="DNase I-like"/>
    <property type="match status" value="1"/>
</dbReference>
<feature type="domain" description="Inositol polyphosphate-related phosphatase" evidence="3">
    <location>
        <begin position="55"/>
        <end position="442"/>
    </location>
</feature>
<gene>
    <name evidence="4" type="ORF">HHK36_014745</name>
</gene>
<dbReference type="InterPro" id="IPR045849">
    <property type="entry name" value="IP5P_plant"/>
</dbReference>
<dbReference type="GO" id="GO:0046856">
    <property type="term" value="P:phosphatidylinositol dephosphorylation"/>
    <property type="evidence" value="ECO:0007669"/>
    <property type="project" value="InterPro"/>
</dbReference>
<dbReference type="InterPro" id="IPR036691">
    <property type="entry name" value="Endo/exonu/phosph_ase_sf"/>
</dbReference>
<dbReference type="OrthoDB" id="62798at2759"/>
<evidence type="ECO:0000313" key="4">
    <source>
        <dbReference type="EMBL" id="KAF8398881.1"/>
    </source>
</evidence>
<sequence>MWPRLVANKILRKRLGSDNLVADCPDANETIPEIPSLDQESLSQKTLFNDQKDTHKYKVFVSTWNMGGVAPPKDLNMEDWLDTRNNSCDIYILGFQEIVPLSAGNILGSENSRISMRWNSLIRAALNNTIPTPETNQEAKAVELQKVYPIKEGNSIENSGRQEFRCIISKQMVGIFISVWVRSDLSQFIRHLSVSCVGCGIMGYLGNKGSVSVRFRLHERSFCFVCCHLASGGRVGDERHRNSDVAEIMSRTSFPRGPKLDLPQKILDHEYESRFFFNYPNKLLIVICLLIICFDSTIYTSWRISANTIWSSCSQVILLGDLNYRITLPEATTRSLVEKRELDVLLKHDQLRAELTEGQVFKGWHEGAVEFAPTYKYYPNSDVYYGCVQGRKGKKRRTPAWCDRILWFGKGLKQNEYTRGESKLSDHRPVRAIFTTEVQVLRTSNGSKNFFSSDKFRQLKNFFDMFPTDELLCNGRSSFQI</sequence>
<evidence type="ECO:0000313" key="5">
    <source>
        <dbReference type="Proteomes" id="UP000655225"/>
    </source>
</evidence>
<dbReference type="Proteomes" id="UP000655225">
    <property type="component" value="Unassembled WGS sequence"/>
</dbReference>
<reference evidence="4 5" key="1">
    <citation type="submission" date="2020-04" db="EMBL/GenBank/DDBJ databases">
        <title>Plant Genome Project.</title>
        <authorList>
            <person name="Zhang R.-G."/>
        </authorList>
    </citation>
    <scope>NUCLEOTIDE SEQUENCE [LARGE SCALE GENOMIC DNA]</scope>
    <source>
        <strain evidence="4">YNK0</strain>
        <tissue evidence="4">Leaf</tissue>
    </source>
</reference>
<dbReference type="InterPro" id="IPR000300">
    <property type="entry name" value="IPPc"/>
</dbReference>
<organism evidence="4 5">
    <name type="scientific">Tetracentron sinense</name>
    <name type="common">Spur-leaf</name>
    <dbReference type="NCBI Taxonomy" id="13715"/>
    <lineage>
        <taxon>Eukaryota</taxon>
        <taxon>Viridiplantae</taxon>
        <taxon>Streptophyta</taxon>
        <taxon>Embryophyta</taxon>
        <taxon>Tracheophyta</taxon>
        <taxon>Spermatophyta</taxon>
        <taxon>Magnoliopsida</taxon>
        <taxon>Trochodendrales</taxon>
        <taxon>Trochodendraceae</taxon>
        <taxon>Tetracentron</taxon>
    </lineage>
</organism>
<keyword evidence="5" id="KW-1185">Reference proteome</keyword>
<dbReference type="AlphaFoldDB" id="A0A835DD71"/>
<dbReference type="PANTHER" id="PTHR45666">
    <property type="entry name" value="TYPE IV INOSITOL POLYPHOSPHATE 5-PHOSPHATASE 9"/>
    <property type="match status" value="1"/>
</dbReference>
<dbReference type="PANTHER" id="PTHR45666:SF18">
    <property type="entry name" value="TYPE IV INOSITOL POLYPHOSPHATE 5-PHOSPHATASE 9"/>
    <property type="match status" value="1"/>
</dbReference>
<name>A0A835DD71_TETSI</name>
<dbReference type="Gene3D" id="3.60.10.10">
    <property type="entry name" value="Endonuclease/exonuclease/phosphatase"/>
    <property type="match status" value="1"/>
</dbReference>
<evidence type="ECO:0000256" key="2">
    <source>
        <dbReference type="ARBA" id="ARBA00022801"/>
    </source>
</evidence>
<dbReference type="EMBL" id="JABCRI010000010">
    <property type="protein sequence ID" value="KAF8398881.1"/>
    <property type="molecule type" value="Genomic_DNA"/>
</dbReference>
<dbReference type="OMA" id="ADISRCI"/>
<dbReference type="GO" id="GO:0004445">
    <property type="term" value="F:inositol-polyphosphate 5-phosphatase activity"/>
    <property type="evidence" value="ECO:0007669"/>
    <property type="project" value="InterPro"/>
</dbReference>
<accession>A0A835DD71</accession>
<dbReference type="Pfam" id="PF22669">
    <property type="entry name" value="Exo_endo_phos2"/>
    <property type="match status" value="1"/>
</dbReference>
<evidence type="ECO:0000259" key="3">
    <source>
        <dbReference type="SMART" id="SM00128"/>
    </source>
</evidence>
<protein>
    <recommendedName>
        <fullName evidence="3">Inositol polyphosphate-related phosphatase domain-containing protein</fullName>
    </recommendedName>
</protein>
<proteinExistence type="inferred from homology"/>
<comment type="similarity">
    <text evidence="1">Belongs to the inositol polyphosphate 5-phosphatase family.</text>
</comment>
<comment type="caution">
    <text evidence="4">The sequence shown here is derived from an EMBL/GenBank/DDBJ whole genome shotgun (WGS) entry which is preliminary data.</text>
</comment>
<dbReference type="GO" id="GO:0004439">
    <property type="term" value="F:phosphatidylinositol-4,5-bisphosphate 5-phosphatase activity"/>
    <property type="evidence" value="ECO:0007669"/>
    <property type="project" value="TreeGrafter"/>
</dbReference>